<name>Q3A3K3_SYNC1</name>
<keyword evidence="1" id="KW-0479">Metal-binding</keyword>
<evidence type="ECO:0000259" key="3">
    <source>
        <dbReference type="PROSITE" id="PS50966"/>
    </source>
</evidence>
<dbReference type="KEGG" id="pca:Pcar_1813"/>
<evidence type="ECO:0000313" key="5">
    <source>
        <dbReference type="Proteomes" id="UP000002534"/>
    </source>
</evidence>
<gene>
    <name evidence="4" type="ordered locus">Pcar_1813</name>
</gene>
<keyword evidence="1" id="KW-0862">Zinc</keyword>
<reference evidence="5" key="1">
    <citation type="submission" date="2005-10" db="EMBL/GenBank/DDBJ databases">
        <title>Complete sequence of Pelobacter carbinolicus DSM 2380.</title>
        <authorList>
            <person name="Copeland A."/>
            <person name="Lucas S."/>
            <person name="Lapidus A."/>
            <person name="Barry K."/>
            <person name="Detter J.C."/>
            <person name="Glavina T."/>
            <person name="Hammon N."/>
            <person name="Israni S."/>
            <person name="Pitluck S."/>
            <person name="Chertkov O."/>
            <person name="Schmutz J."/>
            <person name="Larimer F."/>
            <person name="Land M."/>
            <person name="Kyrpides N."/>
            <person name="Ivanova N."/>
            <person name="Richardson P."/>
        </authorList>
    </citation>
    <scope>NUCLEOTIDE SEQUENCE [LARGE SCALE GENOMIC DNA]</scope>
    <source>
        <strain evidence="5">DSM 2380 / NBRC 103641 / GraBd1</strain>
    </source>
</reference>
<evidence type="ECO:0000256" key="2">
    <source>
        <dbReference type="SAM" id="Coils"/>
    </source>
</evidence>
<organism evidence="4 5">
    <name type="scientific">Syntrophotalea carbinolica (strain DSM 2380 / NBRC 103641 / GraBd1)</name>
    <name type="common">Pelobacter carbinolicus</name>
    <dbReference type="NCBI Taxonomy" id="338963"/>
    <lineage>
        <taxon>Bacteria</taxon>
        <taxon>Pseudomonadati</taxon>
        <taxon>Thermodesulfobacteriota</taxon>
        <taxon>Desulfuromonadia</taxon>
        <taxon>Desulfuromonadales</taxon>
        <taxon>Syntrophotaleaceae</taxon>
        <taxon>Syntrophotalea</taxon>
    </lineage>
</organism>
<feature type="domain" description="SWIM-type" evidence="3">
    <location>
        <begin position="16"/>
        <end position="53"/>
    </location>
</feature>
<dbReference type="InterPro" id="IPR007527">
    <property type="entry name" value="Znf_SWIM"/>
</dbReference>
<proteinExistence type="predicted"/>
<dbReference type="HOGENOM" id="CLU_2013084_0_0_7"/>
<dbReference type="Proteomes" id="UP000002534">
    <property type="component" value="Chromosome"/>
</dbReference>
<dbReference type="AlphaFoldDB" id="Q3A3K3"/>
<dbReference type="PROSITE" id="PS50966">
    <property type="entry name" value="ZF_SWIM"/>
    <property type="match status" value="1"/>
</dbReference>
<dbReference type="GO" id="GO:0008270">
    <property type="term" value="F:zinc ion binding"/>
    <property type="evidence" value="ECO:0007669"/>
    <property type="project" value="UniProtKB-KW"/>
</dbReference>
<keyword evidence="1" id="KW-0863">Zinc-finger</keyword>
<protein>
    <recommendedName>
        <fullName evidence="3">SWIM-type domain-containing protein</fullName>
    </recommendedName>
</protein>
<dbReference type="EMBL" id="CP000142">
    <property type="protein sequence ID" value="ABA89054.1"/>
    <property type="molecule type" value="Genomic_DNA"/>
</dbReference>
<accession>Q3A3K3</accession>
<reference evidence="4 5" key="2">
    <citation type="journal article" date="2012" name="BMC Genomics">
        <title>The genome of Pelobacter carbinolicus reveals surprising metabolic capabilities and physiological features.</title>
        <authorList>
            <person name="Aklujkar M."/>
            <person name="Haveman S.A."/>
            <person name="Didonato R.Jr."/>
            <person name="Chertkov O."/>
            <person name="Han C.S."/>
            <person name="Land M.L."/>
            <person name="Brown P."/>
            <person name="Lovley D.R."/>
        </authorList>
    </citation>
    <scope>NUCLEOTIDE SEQUENCE [LARGE SCALE GENOMIC DNA]</scope>
    <source>
        <strain evidence="5">DSM 2380 / NBRC 103641 / GraBd1</strain>
    </source>
</reference>
<evidence type="ECO:0000313" key="4">
    <source>
        <dbReference type="EMBL" id="ABA89054.1"/>
    </source>
</evidence>
<keyword evidence="2" id="KW-0175">Coiled coil</keyword>
<keyword evidence="5" id="KW-1185">Reference proteome</keyword>
<evidence type="ECO:0000256" key="1">
    <source>
        <dbReference type="PROSITE-ProRule" id="PRU00325"/>
    </source>
</evidence>
<feature type="coiled-coil region" evidence="2">
    <location>
        <begin position="81"/>
        <end position="112"/>
    </location>
</feature>
<sequence length="123" mass="13968">MHFSVKVKSSDPDRHYLVEVIRRNELLRVSCTCRAGELGQMCKHKNAILRGDASILVDQGDEEEMIHALQVVNKTVIPAKLADLDRRLNEIEKEKKRINSQFNAKAKELKKEFAAVLFGAPAR</sequence>